<keyword evidence="3" id="KW-1185">Reference proteome</keyword>
<dbReference type="AlphaFoldDB" id="A0A0W0Y3D5"/>
<protein>
    <recommendedName>
        <fullName evidence="4">DUF4189 domain-containing protein</fullName>
    </recommendedName>
</protein>
<dbReference type="Proteomes" id="UP000054618">
    <property type="component" value="Unassembled WGS sequence"/>
</dbReference>
<evidence type="ECO:0000313" key="3">
    <source>
        <dbReference type="Proteomes" id="UP000054618"/>
    </source>
</evidence>
<gene>
    <name evidence="2" type="ORF">Lqui_0393</name>
</gene>
<comment type="caution">
    <text evidence="2">The sequence shown here is derived from an EMBL/GenBank/DDBJ whole genome shotgun (WGS) entry which is preliminary data.</text>
</comment>
<evidence type="ECO:0000313" key="2">
    <source>
        <dbReference type="EMBL" id="KTD51549.1"/>
    </source>
</evidence>
<organism evidence="2 3">
    <name type="scientific">Legionella quinlivanii</name>
    <dbReference type="NCBI Taxonomy" id="45073"/>
    <lineage>
        <taxon>Bacteria</taxon>
        <taxon>Pseudomonadati</taxon>
        <taxon>Pseudomonadota</taxon>
        <taxon>Gammaproteobacteria</taxon>
        <taxon>Legionellales</taxon>
        <taxon>Legionellaceae</taxon>
        <taxon>Legionella</taxon>
    </lineage>
</organism>
<feature type="chain" id="PRO_5006917241" description="DUF4189 domain-containing protein" evidence="1">
    <location>
        <begin position="28"/>
        <end position="146"/>
    </location>
</feature>
<evidence type="ECO:0000256" key="1">
    <source>
        <dbReference type="SAM" id="SignalP"/>
    </source>
</evidence>
<dbReference type="STRING" id="45073.Lqui_0393"/>
<feature type="signal peptide" evidence="1">
    <location>
        <begin position="1"/>
        <end position="27"/>
    </location>
</feature>
<dbReference type="EMBL" id="LNYS01000006">
    <property type="protein sequence ID" value="KTD51549.1"/>
    <property type="molecule type" value="Genomic_DNA"/>
</dbReference>
<proteinExistence type="predicted"/>
<dbReference type="PATRIC" id="fig|45073.5.peg.420"/>
<keyword evidence="1" id="KW-0732">Signal</keyword>
<reference evidence="2 3" key="1">
    <citation type="submission" date="2015-11" db="EMBL/GenBank/DDBJ databases">
        <title>Genomic analysis of 38 Legionella species identifies large and diverse effector repertoires.</title>
        <authorList>
            <person name="Burstein D."/>
            <person name="Amaro F."/>
            <person name="Zusman T."/>
            <person name="Lifshitz Z."/>
            <person name="Cohen O."/>
            <person name="Gilbert J.A."/>
            <person name="Pupko T."/>
            <person name="Shuman H.A."/>
            <person name="Segal G."/>
        </authorList>
    </citation>
    <scope>NUCLEOTIDE SEQUENCE [LARGE SCALE GENOMIC DNA]</scope>
    <source>
        <strain evidence="2 3">CDC#1442-AUS-E</strain>
    </source>
</reference>
<sequence>MIKKYNALIPALLFIVIPSGFSQPGNAEENWKCRAYDQTKKEWLAVSNYELTALNKAFDSCKKESQFPLTCKATRANCEGFADGHSLSPLWQCTALDDDAQAWLSIYYRHRDDAVFSAKEYCRNHSKVPETCYVNLLTCRNINQQY</sequence>
<name>A0A0W0Y3D5_9GAMM</name>
<evidence type="ECO:0008006" key="4">
    <source>
        <dbReference type="Google" id="ProtNLM"/>
    </source>
</evidence>
<accession>A0A0W0Y3D5</accession>